<keyword evidence="2" id="KW-0238">DNA-binding</keyword>
<protein>
    <submittedName>
        <fullName evidence="5">AraC family transcriptional regulator</fullName>
    </submittedName>
</protein>
<dbReference type="Pfam" id="PF02311">
    <property type="entry name" value="AraC_binding"/>
    <property type="match status" value="1"/>
</dbReference>
<dbReference type="Pfam" id="PF12833">
    <property type="entry name" value="HTH_18"/>
    <property type="match status" value="1"/>
</dbReference>
<dbReference type="InterPro" id="IPR009057">
    <property type="entry name" value="Homeodomain-like_sf"/>
</dbReference>
<dbReference type="PANTHER" id="PTHR43280">
    <property type="entry name" value="ARAC-FAMILY TRANSCRIPTIONAL REGULATOR"/>
    <property type="match status" value="1"/>
</dbReference>
<dbReference type="InterPro" id="IPR003313">
    <property type="entry name" value="AraC-bd"/>
</dbReference>
<gene>
    <name evidence="5" type="ORF">H9723_00080</name>
</gene>
<evidence type="ECO:0000256" key="2">
    <source>
        <dbReference type="ARBA" id="ARBA00023125"/>
    </source>
</evidence>
<keyword evidence="3" id="KW-0804">Transcription</keyword>
<dbReference type="Gene3D" id="1.10.10.60">
    <property type="entry name" value="Homeodomain-like"/>
    <property type="match status" value="1"/>
</dbReference>
<dbReference type="GO" id="GO:0043565">
    <property type="term" value="F:sequence-specific DNA binding"/>
    <property type="evidence" value="ECO:0007669"/>
    <property type="project" value="InterPro"/>
</dbReference>
<dbReference type="PRINTS" id="PR00032">
    <property type="entry name" value="HTHARAC"/>
</dbReference>
<dbReference type="Gene3D" id="2.60.120.10">
    <property type="entry name" value="Jelly Rolls"/>
    <property type="match status" value="1"/>
</dbReference>
<keyword evidence="1" id="KW-0805">Transcription regulation</keyword>
<dbReference type="InterPro" id="IPR014710">
    <property type="entry name" value="RmlC-like_jellyroll"/>
</dbReference>
<dbReference type="PROSITE" id="PS01124">
    <property type="entry name" value="HTH_ARAC_FAMILY_2"/>
    <property type="match status" value="1"/>
</dbReference>
<dbReference type="SUPFAM" id="SSF51215">
    <property type="entry name" value="Regulatory protein AraC"/>
    <property type="match status" value="1"/>
</dbReference>
<accession>A0A9D2K1H0</accession>
<evidence type="ECO:0000259" key="4">
    <source>
        <dbReference type="PROSITE" id="PS01124"/>
    </source>
</evidence>
<dbReference type="GO" id="GO:0003700">
    <property type="term" value="F:DNA-binding transcription factor activity"/>
    <property type="evidence" value="ECO:0007669"/>
    <property type="project" value="InterPro"/>
</dbReference>
<dbReference type="EMBL" id="DXAY01000001">
    <property type="protein sequence ID" value="HIZ73629.1"/>
    <property type="molecule type" value="Genomic_DNA"/>
</dbReference>
<dbReference type="CDD" id="cd06986">
    <property type="entry name" value="cupin_MmsR-like_N"/>
    <property type="match status" value="1"/>
</dbReference>
<dbReference type="InterPro" id="IPR018060">
    <property type="entry name" value="HTH_AraC"/>
</dbReference>
<name>A0A9D2K1H0_9FIRM</name>
<reference evidence="5" key="1">
    <citation type="journal article" date="2021" name="PeerJ">
        <title>Extensive microbial diversity within the chicken gut microbiome revealed by metagenomics and culture.</title>
        <authorList>
            <person name="Gilroy R."/>
            <person name="Ravi A."/>
            <person name="Getino M."/>
            <person name="Pursley I."/>
            <person name="Horton D.L."/>
            <person name="Alikhan N.F."/>
            <person name="Baker D."/>
            <person name="Gharbi K."/>
            <person name="Hall N."/>
            <person name="Watson M."/>
            <person name="Adriaenssens E.M."/>
            <person name="Foster-Nyarko E."/>
            <person name="Jarju S."/>
            <person name="Secka A."/>
            <person name="Antonio M."/>
            <person name="Oren A."/>
            <person name="Chaudhuri R.R."/>
            <person name="La Ragione R."/>
            <person name="Hildebrand F."/>
            <person name="Pallen M.J."/>
        </authorList>
    </citation>
    <scope>NUCLEOTIDE SEQUENCE</scope>
    <source>
        <strain evidence="5">CHK196-3914</strain>
    </source>
</reference>
<evidence type="ECO:0000256" key="1">
    <source>
        <dbReference type="ARBA" id="ARBA00023015"/>
    </source>
</evidence>
<dbReference type="SUPFAM" id="SSF46689">
    <property type="entry name" value="Homeodomain-like"/>
    <property type="match status" value="2"/>
</dbReference>
<evidence type="ECO:0000256" key="3">
    <source>
        <dbReference type="ARBA" id="ARBA00023163"/>
    </source>
</evidence>
<organism evidence="5 6">
    <name type="scientific">Candidatus Mediterraneibacter stercoravium</name>
    <dbReference type="NCBI Taxonomy" id="2838685"/>
    <lineage>
        <taxon>Bacteria</taxon>
        <taxon>Bacillati</taxon>
        <taxon>Bacillota</taxon>
        <taxon>Clostridia</taxon>
        <taxon>Lachnospirales</taxon>
        <taxon>Lachnospiraceae</taxon>
        <taxon>Mediterraneibacter</taxon>
    </lineage>
</organism>
<dbReference type="SMART" id="SM00342">
    <property type="entry name" value="HTH_ARAC"/>
    <property type="match status" value="1"/>
</dbReference>
<dbReference type="Proteomes" id="UP000824116">
    <property type="component" value="Unassembled WGS sequence"/>
</dbReference>
<comment type="caution">
    <text evidence="5">The sequence shown here is derived from an EMBL/GenBank/DDBJ whole genome shotgun (WGS) entry which is preliminary data.</text>
</comment>
<evidence type="ECO:0000313" key="5">
    <source>
        <dbReference type="EMBL" id="HIZ73629.1"/>
    </source>
</evidence>
<feature type="domain" description="HTH araC/xylS-type" evidence="4">
    <location>
        <begin position="175"/>
        <end position="273"/>
    </location>
</feature>
<dbReference type="InterPro" id="IPR037923">
    <property type="entry name" value="HTH-like"/>
</dbReference>
<dbReference type="PANTHER" id="PTHR43280:SF2">
    <property type="entry name" value="HTH-TYPE TRANSCRIPTIONAL REGULATOR EXSA"/>
    <property type="match status" value="1"/>
</dbReference>
<dbReference type="InterPro" id="IPR020449">
    <property type="entry name" value="Tscrpt_reg_AraC-type_HTH"/>
</dbReference>
<dbReference type="AlphaFoldDB" id="A0A9D2K1H0"/>
<sequence>MREYKETQHSLQYKSNSDLTFYSAGYEACSPGYSYGPKFRSYQLIHFVLEGRGKLHINEHIFQLSAGDAFLIPSGKISFYEASKEDPWHYAWISFLGISSEAYMYQIMTSVDDVYIIHGLDVEKYREKIFDILSMGGNPTSQYFRANGILYQIMAELFSDIGFSEESWGKDSVADEVKFYLDTNYAEKLVLKDVARSFGIHPNYMTRTFHEKFGISPKRYLMELKLKKACRLLTTTTLPIAMISGSLGFDDQLAFSRIFRKEYGESPSAYRKKRRGEGTDAGR</sequence>
<evidence type="ECO:0000313" key="6">
    <source>
        <dbReference type="Proteomes" id="UP000824116"/>
    </source>
</evidence>
<reference evidence="5" key="2">
    <citation type="submission" date="2021-04" db="EMBL/GenBank/DDBJ databases">
        <authorList>
            <person name="Gilroy R."/>
        </authorList>
    </citation>
    <scope>NUCLEOTIDE SEQUENCE</scope>
    <source>
        <strain evidence="5">CHK196-3914</strain>
    </source>
</reference>
<proteinExistence type="predicted"/>